<accession>E3J4A0</accession>
<dbReference type="AlphaFoldDB" id="E3J4A0"/>
<feature type="domain" description="HTH gntR-type" evidence="4">
    <location>
        <begin position="10"/>
        <end position="77"/>
    </location>
</feature>
<dbReference type="EMBL" id="CP002299">
    <property type="protein sequence ID" value="ADP83019.1"/>
    <property type="molecule type" value="Genomic_DNA"/>
</dbReference>
<dbReference type="PROSITE" id="PS50949">
    <property type="entry name" value="HTH_GNTR"/>
    <property type="match status" value="1"/>
</dbReference>
<keyword evidence="6" id="KW-1185">Reference proteome</keyword>
<keyword evidence="3" id="KW-0804">Transcription</keyword>
<dbReference type="SUPFAM" id="SSF48008">
    <property type="entry name" value="GntR ligand-binding domain-like"/>
    <property type="match status" value="1"/>
</dbReference>
<dbReference type="SMART" id="SM00345">
    <property type="entry name" value="HTH_GNTR"/>
    <property type="match status" value="1"/>
</dbReference>
<dbReference type="STRING" id="298654.FraEuI1c_5030"/>
<dbReference type="InParanoid" id="E3J4A0"/>
<evidence type="ECO:0000256" key="1">
    <source>
        <dbReference type="ARBA" id="ARBA00023015"/>
    </source>
</evidence>
<evidence type="ECO:0000256" key="2">
    <source>
        <dbReference type="ARBA" id="ARBA00023125"/>
    </source>
</evidence>
<proteinExistence type="predicted"/>
<keyword evidence="1" id="KW-0805">Transcription regulation</keyword>
<dbReference type="InterPro" id="IPR036390">
    <property type="entry name" value="WH_DNA-bd_sf"/>
</dbReference>
<dbReference type="eggNOG" id="COG1802">
    <property type="taxonomic scope" value="Bacteria"/>
</dbReference>
<dbReference type="OrthoDB" id="9816161at2"/>
<dbReference type="InterPro" id="IPR000524">
    <property type="entry name" value="Tscrpt_reg_HTH_GntR"/>
</dbReference>
<dbReference type="Proteomes" id="UP000002484">
    <property type="component" value="Chromosome"/>
</dbReference>
<protein>
    <submittedName>
        <fullName evidence="5">Transcriptional regulator, GntR family</fullName>
    </submittedName>
</protein>
<dbReference type="GO" id="GO:0003700">
    <property type="term" value="F:DNA-binding transcription factor activity"/>
    <property type="evidence" value="ECO:0007669"/>
    <property type="project" value="InterPro"/>
</dbReference>
<dbReference type="Pfam" id="PF07729">
    <property type="entry name" value="FCD"/>
    <property type="match status" value="1"/>
</dbReference>
<organism evidence="5 6">
    <name type="scientific">Pseudofrankia inefficax (strain DSM 45817 / CECT 9037 / DDB 130130 / EuI1c)</name>
    <name type="common">Frankia inefficax</name>
    <dbReference type="NCBI Taxonomy" id="298654"/>
    <lineage>
        <taxon>Bacteria</taxon>
        <taxon>Bacillati</taxon>
        <taxon>Actinomycetota</taxon>
        <taxon>Actinomycetes</taxon>
        <taxon>Frankiales</taxon>
        <taxon>Frankiaceae</taxon>
        <taxon>Pseudofrankia</taxon>
    </lineage>
</organism>
<name>E3J4A0_PSEI1</name>
<evidence type="ECO:0000256" key="3">
    <source>
        <dbReference type="ARBA" id="ARBA00023163"/>
    </source>
</evidence>
<reference evidence="5 6" key="1">
    <citation type="submission" date="2010-10" db="EMBL/GenBank/DDBJ databases">
        <title>Complete sequence of Frankia sp. EuI1c.</title>
        <authorList>
            <consortium name="US DOE Joint Genome Institute"/>
            <person name="Lucas S."/>
            <person name="Copeland A."/>
            <person name="Lapidus A."/>
            <person name="Cheng J.-F."/>
            <person name="Bruce D."/>
            <person name="Goodwin L."/>
            <person name="Pitluck S."/>
            <person name="Chertkov O."/>
            <person name="Detter J.C."/>
            <person name="Han C."/>
            <person name="Tapia R."/>
            <person name="Land M."/>
            <person name="Hauser L."/>
            <person name="Jeffries C."/>
            <person name="Kyrpides N."/>
            <person name="Ivanova N."/>
            <person name="Mikhailova N."/>
            <person name="Beauchemin N."/>
            <person name="Sen A."/>
            <person name="Sur S.A."/>
            <person name="Gtari M."/>
            <person name="Wall L."/>
            <person name="Tisa L."/>
            <person name="Woyke T."/>
        </authorList>
    </citation>
    <scope>NUCLEOTIDE SEQUENCE [LARGE SCALE GENOMIC DNA]</scope>
    <source>
        <strain evidence="6">DSM 45817 / CECT 9037 / EuI1c</strain>
    </source>
</reference>
<dbReference type="GO" id="GO:0003677">
    <property type="term" value="F:DNA binding"/>
    <property type="evidence" value="ECO:0007669"/>
    <property type="project" value="UniProtKB-KW"/>
</dbReference>
<gene>
    <name evidence="5" type="ordered locus">FraEuI1c_5030</name>
</gene>
<dbReference type="SUPFAM" id="SSF46785">
    <property type="entry name" value="Winged helix' DNA-binding domain"/>
    <property type="match status" value="1"/>
</dbReference>
<dbReference type="PANTHER" id="PTHR43537">
    <property type="entry name" value="TRANSCRIPTIONAL REGULATOR, GNTR FAMILY"/>
    <property type="match status" value="1"/>
</dbReference>
<dbReference type="RefSeq" id="WP_013426137.1">
    <property type="nucleotide sequence ID" value="NC_014666.1"/>
</dbReference>
<dbReference type="HOGENOM" id="CLU_017584_5_4_11"/>
<evidence type="ECO:0000259" key="4">
    <source>
        <dbReference type="PROSITE" id="PS50949"/>
    </source>
</evidence>
<dbReference type="Gene3D" id="1.10.10.10">
    <property type="entry name" value="Winged helix-like DNA-binding domain superfamily/Winged helix DNA-binding domain"/>
    <property type="match status" value="1"/>
</dbReference>
<dbReference type="KEGG" id="fri:FraEuI1c_5030"/>
<dbReference type="Pfam" id="PF00392">
    <property type="entry name" value="GntR"/>
    <property type="match status" value="1"/>
</dbReference>
<dbReference type="PANTHER" id="PTHR43537:SF45">
    <property type="entry name" value="GNTR FAMILY REGULATORY PROTEIN"/>
    <property type="match status" value="1"/>
</dbReference>
<evidence type="ECO:0000313" key="6">
    <source>
        <dbReference type="Proteomes" id="UP000002484"/>
    </source>
</evidence>
<dbReference type="InterPro" id="IPR036388">
    <property type="entry name" value="WH-like_DNA-bd_sf"/>
</dbReference>
<sequence length="229" mass="24756">MLVEPALRRTKTSAVVVEYVHREIFDGRLRSGDRVDVERISIALDVSPTPVREALVLLERDGLVATRVHRAAFVQHFDARTLRADFHVLGLLGGVAAARAAMDRDPAVLAQLRSLLDELAASEAAPARRHDLAAEIVRVQHQAGATPRLLAELRGLGGFLEWAARQSDRRGHGDVVDAHRRVIDAIAAGETRRASSARLTDARAAAEAVIGELTRRGVLRADGTNAATT</sequence>
<dbReference type="Gene3D" id="1.20.120.530">
    <property type="entry name" value="GntR ligand-binding domain-like"/>
    <property type="match status" value="1"/>
</dbReference>
<evidence type="ECO:0000313" key="5">
    <source>
        <dbReference type="EMBL" id="ADP83019.1"/>
    </source>
</evidence>
<dbReference type="InterPro" id="IPR008920">
    <property type="entry name" value="TF_FadR/GntR_C"/>
</dbReference>
<keyword evidence="2" id="KW-0238">DNA-binding</keyword>
<dbReference type="InterPro" id="IPR011711">
    <property type="entry name" value="GntR_C"/>
</dbReference>